<evidence type="ECO:0000259" key="1">
    <source>
        <dbReference type="Pfam" id="PF12770"/>
    </source>
</evidence>
<dbReference type="InterPro" id="IPR001646">
    <property type="entry name" value="5peptide_repeat"/>
</dbReference>
<sequence length="1015" mass="112529">MSNNTRVKTILVLAVNPTNTSRLRLDKEVSEIDEGLRRANKRERFKLEQKWAVRSRDFYRAILDSQPQIVHFCGHGGGEDGIVLEDETGQAAFVRADALSSMFKLFAVKGVECVLLNACYSEVQAEAISQHINYVIGMNQAIGDKAAINFAVAFYDALGAGEEVEFAFELGCSQLVGLKEHQTPVLKKKLIHPVSIEIEPEVILPPNPYQGLSAFQEQDAQFFFGQETFVECLVQATRKQPLVAVMGPSGSGKSSVVFAGLISQLRMEETWLIESFRPGKQPFDELAYTLVRQLEPELGKTEQVIKTAKLAESLKKGEITLQQVTSRILQHNPNKNLLLVADQFEELYTLCQIKEEQERFVDTLLAAIHQTSLTLVLTLRADFYSYVLSYRPFRDVLQQFTPQLLSSMSREELQTAIEQPAQKLEVQLEAHLTERILDDVGQEPGNLPLLEFALTRLWEKQQNRVLTHQAYDEIGGVKKALANHAERVYCKLSETEQKQAQRIFLQLVRLGEGTEDTRQLATSAEVGEENWGLVTYLAGYKARLVVTGRNEQSGEETVEVVHEALIREWQRLRGWIDENRDKLKQQRKIEAAAKDWRDQRKSKDYLLQGKRLTQAKVFRQEYSNTYPLSPLAEELIRESLKQKRCRQFQAISFLVIPVIAVLAVLEPRLREEVIGNDIAIINKEGGAGKRQALERLVKGCWIALRFKWKPNYLSERLFGNCRPLNQANLTGSDLSGANLSGANLSHANFTKANIRSANLTGVDLSGANLTEAYLWDANLTKAYLWGADFTKANLHNVNLNGASLGEANLTEADFNGANLMGANFTEANLTGANLMGTNLTKASFNAANLRGARLDGANLSDAKLSSADLFDTNLRGANLSGANLSSGNYYGNAKLGGAKLKGSLYNKETKFPQNFVPTNQQMHLIGPNVNLSGADLISANFSDVNLSGANLSSALLAGANFSGANLSNVNLSGALLAGANLMEAKNLTPEQVKSAQMWEAAIYDEDFHAKLGLKL</sequence>
<evidence type="ECO:0000259" key="2">
    <source>
        <dbReference type="Pfam" id="PF20703"/>
    </source>
</evidence>
<proteinExistence type="predicted"/>
<name>A0A8S9SZZ9_9CYAN</name>
<reference evidence="3" key="2">
    <citation type="submission" date="2019-11" db="EMBL/GenBank/DDBJ databases">
        <title>Improved Assembly of Tolypothrix boutellei genome.</title>
        <authorList>
            <person name="Sarangi A.N."/>
            <person name="Mukherjee M."/>
            <person name="Ghosh S."/>
            <person name="Singh D."/>
            <person name="Das A."/>
            <person name="Kant S."/>
            <person name="Prusty A."/>
            <person name="Tripathy S."/>
        </authorList>
    </citation>
    <scope>NUCLEOTIDE SEQUENCE</scope>
    <source>
        <strain evidence="3">VB521301</strain>
    </source>
</reference>
<dbReference type="OrthoDB" id="464342at2"/>
<reference evidence="3" key="1">
    <citation type="journal article" date="2015" name="Genome Announc.">
        <title>Draft Genome Sequence of Tolypothrix boutellei Strain VB521301.</title>
        <authorList>
            <person name="Chandrababunaidu M.M."/>
            <person name="Singh D."/>
            <person name="Sen D."/>
            <person name="Bhan S."/>
            <person name="Das S."/>
            <person name="Gupta A."/>
            <person name="Adhikary S.P."/>
            <person name="Tripathy S."/>
        </authorList>
    </citation>
    <scope>NUCLEOTIDE SEQUENCE</scope>
    <source>
        <strain evidence="3">VB521301</strain>
    </source>
</reference>
<accession>A0A8S9SZZ9</accession>
<protein>
    <submittedName>
        <fullName evidence="3">CHAT domain-containing protein</fullName>
    </submittedName>
</protein>
<evidence type="ECO:0000313" key="3">
    <source>
        <dbReference type="EMBL" id="KAF3885720.1"/>
    </source>
</evidence>
<dbReference type="RefSeq" id="WP_050046169.1">
    <property type="nucleotide sequence ID" value="NZ_JHEG04000001.1"/>
</dbReference>
<dbReference type="SUPFAM" id="SSF52540">
    <property type="entry name" value="P-loop containing nucleoside triphosphate hydrolases"/>
    <property type="match status" value="1"/>
</dbReference>
<evidence type="ECO:0000313" key="4">
    <source>
        <dbReference type="Proteomes" id="UP000029738"/>
    </source>
</evidence>
<dbReference type="PANTHER" id="PTHR14136">
    <property type="entry name" value="BTB_POZ DOMAIN-CONTAINING PROTEIN KCTD9"/>
    <property type="match status" value="1"/>
</dbReference>
<feature type="domain" description="Novel STAND NTPase 1" evidence="2">
    <location>
        <begin position="208"/>
        <end position="603"/>
    </location>
</feature>
<dbReference type="InterPro" id="IPR049052">
    <property type="entry name" value="nSTAND1"/>
</dbReference>
<dbReference type="AlphaFoldDB" id="A0A8S9SZZ9"/>
<dbReference type="InterPro" id="IPR027417">
    <property type="entry name" value="P-loop_NTPase"/>
</dbReference>
<dbReference type="Pfam" id="PF12770">
    <property type="entry name" value="CHAT"/>
    <property type="match status" value="1"/>
</dbReference>
<dbReference type="Proteomes" id="UP000029738">
    <property type="component" value="Unassembled WGS sequence"/>
</dbReference>
<dbReference type="Pfam" id="PF00805">
    <property type="entry name" value="Pentapeptide"/>
    <property type="match status" value="4"/>
</dbReference>
<dbReference type="InterPro" id="IPR051082">
    <property type="entry name" value="Pentapeptide-BTB/POZ_domain"/>
</dbReference>
<dbReference type="Gene3D" id="3.40.50.300">
    <property type="entry name" value="P-loop containing nucleotide triphosphate hydrolases"/>
    <property type="match status" value="1"/>
</dbReference>
<gene>
    <name evidence="3" type="ORF">DA73_0400009790</name>
</gene>
<organism evidence="3 4">
    <name type="scientific">Tolypothrix bouteillei VB521301</name>
    <dbReference type="NCBI Taxonomy" id="1479485"/>
    <lineage>
        <taxon>Bacteria</taxon>
        <taxon>Bacillati</taxon>
        <taxon>Cyanobacteriota</taxon>
        <taxon>Cyanophyceae</taxon>
        <taxon>Nostocales</taxon>
        <taxon>Tolypothrichaceae</taxon>
        <taxon>Tolypothrix</taxon>
    </lineage>
</organism>
<keyword evidence="4" id="KW-1185">Reference proteome</keyword>
<dbReference type="PANTHER" id="PTHR14136:SF17">
    <property type="entry name" value="BTB_POZ DOMAIN-CONTAINING PROTEIN KCTD9"/>
    <property type="match status" value="1"/>
</dbReference>
<dbReference type="InterPro" id="IPR024983">
    <property type="entry name" value="CHAT_dom"/>
</dbReference>
<dbReference type="EMBL" id="JHEG04000001">
    <property type="protein sequence ID" value="KAF3885720.1"/>
    <property type="molecule type" value="Genomic_DNA"/>
</dbReference>
<dbReference type="Gene3D" id="2.160.20.80">
    <property type="entry name" value="E3 ubiquitin-protein ligase SopA"/>
    <property type="match status" value="3"/>
</dbReference>
<dbReference type="SUPFAM" id="SSF141571">
    <property type="entry name" value="Pentapeptide repeat-like"/>
    <property type="match status" value="2"/>
</dbReference>
<dbReference type="Pfam" id="PF20703">
    <property type="entry name" value="nSTAND1"/>
    <property type="match status" value="1"/>
</dbReference>
<feature type="domain" description="CHAT" evidence="1">
    <location>
        <begin position="27"/>
        <end position="164"/>
    </location>
</feature>
<comment type="caution">
    <text evidence="3">The sequence shown here is derived from an EMBL/GenBank/DDBJ whole genome shotgun (WGS) entry which is preliminary data.</text>
</comment>